<accession>A0ACB5RCX3</accession>
<evidence type="ECO:0000313" key="2">
    <source>
        <dbReference type="Proteomes" id="UP001058074"/>
    </source>
</evidence>
<dbReference type="EMBL" id="BROD01000001">
    <property type="protein sequence ID" value="GKX66951.1"/>
    <property type="molecule type" value="Genomic_DNA"/>
</dbReference>
<keyword evidence="1" id="KW-0328">Glycosyltransferase</keyword>
<gene>
    <name evidence="1" type="primary">hisZ</name>
    <name evidence="1" type="ORF">rsdtw13_22090</name>
</gene>
<evidence type="ECO:0000313" key="1">
    <source>
        <dbReference type="EMBL" id="GKX66951.1"/>
    </source>
</evidence>
<organism evidence="1 2">
    <name type="scientific">Inconstantimicrobium mannanitabidum</name>
    <dbReference type="NCBI Taxonomy" id="1604901"/>
    <lineage>
        <taxon>Bacteria</taxon>
        <taxon>Bacillati</taxon>
        <taxon>Bacillota</taxon>
        <taxon>Clostridia</taxon>
        <taxon>Eubacteriales</taxon>
        <taxon>Clostridiaceae</taxon>
        <taxon>Inconstantimicrobium</taxon>
    </lineage>
</organism>
<comment type="caution">
    <text evidence="1">The sequence shown here is derived from an EMBL/GenBank/DDBJ whole genome shotgun (WGS) entry which is preliminary data.</text>
</comment>
<keyword evidence="2" id="KW-1185">Reference proteome</keyword>
<keyword evidence="1" id="KW-0808">Transferase</keyword>
<reference evidence="1" key="1">
    <citation type="journal article" date="2025" name="Int. J. Syst. Evol. Microbiol.">
        <title>Inconstantimicrobium mannanitabidum sp. nov., a novel member of the family Clostridiaceae isolated from anoxic soil under the treatment of reductive soil disinfestation.</title>
        <authorList>
            <person name="Ueki A."/>
            <person name="Tonouchi A."/>
            <person name="Honma S."/>
            <person name="Kaku N."/>
            <person name="Ueki K."/>
        </authorList>
    </citation>
    <scope>NUCLEOTIDE SEQUENCE</scope>
    <source>
        <strain evidence="1">TW13</strain>
    </source>
</reference>
<dbReference type="Proteomes" id="UP001058074">
    <property type="component" value="Unassembled WGS sequence"/>
</dbReference>
<name>A0ACB5RCX3_9CLOT</name>
<sequence>MMDMSKNIPGGMRDIVPSECEQKLFIKNTLEEIFYSWGYERIITPTLEFYDTFQQYKNSLGQEEMYKFFDNKGRILVLRPDMTVPIARLVSTKFKDKKKPVRLQYYANVFRVNESLGGKRDEYIDCGIELIGKKGFNADIEVILLAIKALEKLGLKNFKVEIGHIGIMNSIFKKLNICDEKRNEIASLIEKKRVVDLQENLESLNLAEKEKDILNKLPWLFGGIEVLENVLNMNVSEDVNIEVKYLKEIFNFLKDFGYDKNISFDLGRIPEPDYYTGIIFRAFTDGIGENILSGGRYDKLLSCFGNEEAAVGFSVKVDSLLPLFKNEEKQVVEVCCNNNLKAAILEAESLRSKGERVVLVEQPNIDGKNK</sequence>
<protein>
    <submittedName>
        <fullName evidence="1">ATP phosphoribosyltransferase regulatory subunit</fullName>
    </submittedName>
</protein>
<proteinExistence type="predicted"/>